<keyword evidence="3" id="KW-0176">Collagen</keyword>
<evidence type="ECO:0000313" key="5">
    <source>
        <dbReference type="Proteomes" id="UP000743107"/>
    </source>
</evidence>
<feature type="region of interest" description="Disordered" evidence="1">
    <location>
        <begin position="26"/>
        <end position="62"/>
    </location>
</feature>
<reference evidence="2" key="2">
    <citation type="submission" date="2019-12" db="EMBL/GenBank/DDBJ databases">
        <title>SpeciesPrimer: A bioinformatics pipeline dedicated to the design of qPCR primers for the quantification of bacterial species.</title>
        <authorList>
            <person name="Dreier M."/>
            <person name="Berthoud H."/>
            <person name="Shani N."/>
            <person name="Wechsler D."/>
            <person name="Junier P."/>
        </authorList>
    </citation>
    <scope>NUCLEOTIDE SEQUENCE</scope>
    <source>
        <strain evidence="2">FAM13073</strain>
    </source>
</reference>
<reference evidence="4" key="3">
    <citation type="submission" date="2020-03" db="EMBL/GenBank/DDBJ databases">
        <title>SpeciesPrimer: A bioinformatics pipeline dedicated to the design of qPCR primers for the quantification of bacterial species.</title>
        <authorList>
            <person name="Dreier M."/>
            <person name="Berthoud H."/>
            <person name="Shani N."/>
            <person name="Wechsler D."/>
            <person name="Junier P."/>
        </authorList>
    </citation>
    <scope>NUCLEOTIDE SEQUENCE [LARGE SCALE GENOMIC DNA]</scope>
    <source>
        <strain evidence="4">FAM13073</strain>
    </source>
</reference>
<dbReference type="EMBL" id="JADOFV010000001">
    <property type="protein sequence ID" value="MBF7126442.1"/>
    <property type="molecule type" value="Genomic_DNA"/>
</dbReference>
<dbReference type="EMBL" id="WENB01000001">
    <property type="protein sequence ID" value="KAF0415093.1"/>
    <property type="molecule type" value="Genomic_DNA"/>
</dbReference>
<name>A0A6L5A471_PEDPE</name>
<protein>
    <submittedName>
        <fullName evidence="3">Collagen-like protein</fullName>
    </submittedName>
    <submittedName>
        <fullName evidence="2">Phosphoenolpyruvate synthase</fullName>
    </submittedName>
</protein>
<dbReference type="RefSeq" id="WP_159251210.1">
    <property type="nucleotide sequence ID" value="NZ_JADOFS010000001.1"/>
</dbReference>
<evidence type="ECO:0000313" key="2">
    <source>
        <dbReference type="EMBL" id="KAF0415093.1"/>
    </source>
</evidence>
<dbReference type="Gene3D" id="1.20.5.320">
    <property type="entry name" value="6-Phosphogluconate Dehydrogenase, domain 3"/>
    <property type="match status" value="1"/>
</dbReference>
<dbReference type="AlphaFoldDB" id="A0A6L5A471"/>
<sequence>MAHIVNEWKTGDTITAPKLNAIENDLAAVGDGEQGPKGDAGETGPTGPTGPKGDKGDAGATGASVKAIELELTDGAVTGGTATLTDDSTVSITVTTK</sequence>
<keyword evidence="4" id="KW-1185">Reference proteome</keyword>
<comment type="caution">
    <text evidence="3">The sequence shown here is derived from an EMBL/GenBank/DDBJ whole genome shotgun (WGS) entry which is preliminary data.</text>
</comment>
<dbReference type="Proteomes" id="UP000472573">
    <property type="component" value="Unassembled WGS sequence"/>
</dbReference>
<reference evidence="3" key="4">
    <citation type="submission" date="2020-11" db="EMBL/GenBank/DDBJ databases">
        <title>Antibiotic susceptibility profiles of Pediococcus pentosaceus from various origins and their implications for the safety assessment of strains with food-technology applications.</title>
        <authorList>
            <person name="Shani N."/>
            <person name="Oberhaensli S."/>
            <person name="Arias E."/>
        </authorList>
    </citation>
    <scope>NUCLEOTIDE SEQUENCE</scope>
    <source>
        <strain evidence="3">FAM 19164</strain>
    </source>
</reference>
<feature type="compositionally biased region" description="Low complexity" evidence="1">
    <location>
        <begin position="42"/>
        <end position="51"/>
    </location>
</feature>
<dbReference type="Proteomes" id="UP000743107">
    <property type="component" value="Unassembled WGS sequence"/>
</dbReference>
<evidence type="ECO:0000313" key="3">
    <source>
        <dbReference type="EMBL" id="MBF7126442.1"/>
    </source>
</evidence>
<reference evidence="2" key="1">
    <citation type="submission" date="2019-10" db="EMBL/GenBank/DDBJ databases">
        <authorList>
            <person name="Irmler S."/>
            <person name="Berthoud H."/>
            <person name="Roetschi A."/>
            <person name="Arias E."/>
            <person name="Shani N."/>
            <person name="Wuethrich D."/>
            <person name="Bruggmann R."/>
        </authorList>
    </citation>
    <scope>NUCLEOTIDE SEQUENCE</scope>
    <source>
        <strain evidence="2">FAM13073</strain>
    </source>
</reference>
<accession>A0A6L5A471</accession>
<organism evidence="3 5">
    <name type="scientific">Pediococcus pentosaceus</name>
    <dbReference type="NCBI Taxonomy" id="1255"/>
    <lineage>
        <taxon>Bacteria</taxon>
        <taxon>Bacillati</taxon>
        <taxon>Bacillota</taxon>
        <taxon>Bacilli</taxon>
        <taxon>Lactobacillales</taxon>
        <taxon>Lactobacillaceae</taxon>
        <taxon>Pediococcus</taxon>
    </lineage>
</organism>
<gene>
    <name evidence="2" type="ORF">GBO79_01885</name>
    <name evidence="3" type="ORF">ITQ97_01135</name>
</gene>
<evidence type="ECO:0000256" key="1">
    <source>
        <dbReference type="SAM" id="MobiDB-lite"/>
    </source>
</evidence>
<proteinExistence type="predicted"/>
<evidence type="ECO:0000313" key="4">
    <source>
        <dbReference type="Proteomes" id="UP000472573"/>
    </source>
</evidence>